<keyword evidence="3 10" id="KW-0808">Transferase</keyword>
<keyword evidence="8 10" id="KW-0594">Phospholipid biosynthesis</keyword>
<dbReference type="PANTHER" id="PTHR30309:SF0">
    <property type="entry name" value="GLYCEROL-3-PHOSPHATE ACYLTRANSFERASE-RELATED"/>
    <property type="match status" value="1"/>
</dbReference>
<comment type="subcellular location">
    <subcellularLocation>
        <location evidence="10">Cell membrane</location>
        <topology evidence="10">Multi-pass membrane protein</topology>
    </subcellularLocation>
</comment>
<accession>A0A495J3K3</accession>
<evidence type="ECO:0000256" key="7">
    <source>
        <dbReference type="ARBA" id="ARBA00023136"/>
    </source>
</evidence>
<evidence type="ECO:0000256" key="10">
    <source>
        <dbReference type="HAMAP-Rule" id="MF_01043"/>
    </source>
</evidence>
<dbReference type="SMART" id="SM01207">
    <property type="entry name" value="G3P_acyltransf"/>
    <property type="match status" value="1"/>
</dbReference>
<keyword evidence="7 10" id="KW-0472">Membrane</keyword>
<dbReference type="EMBL" id="RBKU01000001">
    <property type="protein sequence ID" value="RKR82589.1"/>
    <property type="molecule type" value="Genomic_DNA"/>
</dbReference>
<comment type="function">
    <text evidence="10">Catalyzes the transfer of an acyl group from acyl-phosphate (acyl-PO(4)) to glycerol-3-phosphate (G3P) to form lysophosphatidic acid (LPA). This enzyme utilizes acyl-phosphate as fatty acyl donor, but not acyl-CoA or acyl-ACP.</text>
</comment>
<keyword evidence="6 10" id="KW-0443">Lipid metabolism</keyword>
<keyword evidence="9 10" id="KW-1208">Phospholipid metabolism</keyword>
<evidence type="ECO:0000256" key="4">
    <source>
        <dbReference type="ARBA" id="ARBA00022692"/>
    </source>
</evidence>
<keyword evidence="2 10" id="KW-0444">Lipid biosynthesis</keyword>
<comment type="catalytic activity">
    <reaction evidence="10">
        <text>an acyl phosphate + sn-glycerol 3-phosphate = a 1-acyl-sn-glycero-3-phosphate + phosphate</text>
        <dbReference type="Rhea" id="RHEA:34075"/>
        <dbReference type="ChEBI" id="CHEBI:43474"/>
        <dbReference type="ChEBI" id="CHEBI:57597"/>
        <dbReference type="ChEBI" id="CHEBI:57970"/>
        <dbReference type="ChEBI" id="CHEBI:59918"/>
        <dbReference type="EC" id="2.3.1.275"/>
    </reaction>
</comment>
<keyword evidence="1 10" id="KW-1003">Cell membrane</keyword>
<dbReference type="AlphaFoldDB" id="A0A495J3K3"/>
<dbReference type="Proteomes" id="UP000268007">
    <property type="component" value="Unassembled WGS sequence"/>
</dbReference>
<dbReference type="HAMAP" id="MF_01043">
    <property type="entry name" value="PlsY"/>
    <property type="match status" value="1"/>
</dbReference>
<feature type="transmembrane region" description="Helical" evidence="10">
    <location>
        <begin position="90"/>
        <end position="113"/>
    </location>
</feature>
<feature type="transmembrane region" description="Helical" evidence="10">
    <location>
        <begin position="119"/>
        <end position="146"/>
    </location>
</feature>
<protein>
    <recommendedName>
        <fullName evidence="10">Glycerol-3-phosphate acyltransferase</fullName>
    </recommendedName>
    <alternativeName>
        <fullName evidence="10">Acyl-PO4 G3P acyltransferase</fullName>
    </alternativeName>
    <alternativeName>
        <fullName evidence="10">Acyl-phosphate--glycerol-3-phosphate acyltransferase</fullName>
    </alternativeName>
    <alternativeName>
        <fullName evidence="10">G3P acyltransferase</fullName>
        <shortName evidence="10">GPAT</shortName>
        <ecNumber evidence="10">2.3.1.275</ecNumber>
    </alternativeName>
    <alternativeName>
        <fullName evidence="10">Lysophosphatidic acid synthase</fullName>
        <shortName evidence="10">LPA synthase</shortName>
    </alternativeName>
</protein>
<feature type="transmembrane region" description="Helical" evidence="10">
    <location>
        <begin position="55"/>
        <end position="78"/>
    </location>
</feature>
<name>A0A495J3K3_9SPHI</name>
<comment type="pathway">
    <text evidence="10">Lipid metabolism; phospholipid metabolism.</text>
</comment>
<feature type="transmembrane region" description="Helical" evidence="10">
    <location>
        <begin position="153"/>
        <end position="171"/>
    </location>
</feature>
<comment type="similarity">
    <text evidence="10">Belongs to the PlsY family.</text>
</comment>
<evidence type="ECO:0000313" key="12">
    <source>
        <dbReference type="Proteomes" id="UP000268007"/>
    </source>
</evidence>
<evidence type="ECO:0000256" key="6">
    <source>
        <dbReference type="ARBA" id="ARBA00023098"/>
    </source>
</evidence>
<keyword evidence="11" id="KW-0012">Acyltransferase</keyword>
<evidence type="ECO:0000313" key="11">
    <source>
        <dbReference type="EMBL" id="RKR82589.1"/>
    </source>
</evidence>
<feature type="transmembrane region" description="Helical" evidence="10">
    <location>
        <begin position="177"/>
        <end position="196"/>
    </location>
</feature>
<dbReference type="GO" id="GO:0008654">
    <property type="term" value="P:phospholipid biosynthetic process"/>
    <property type="evidence" value="ECO:0007669"/>
    <property type="project" value="UniProtKB-UniRule"/>
</dbReference>
<evidence type="ECO:0000256" key="2">
    <source>
        <dbReference type="ARBA" id="ARBA00022516"/>
    </source>
</evidence>
<organism evidence="11 12">
    <name type="scientific">Mucilaginibacter gracilis</name>
    <dbReference type="NCBI Taxonomy" id="423350"/>
    <lineage>
        <taxon>Bacteria</taxon>
        <taxon>Pseudomonadati</taxon>
        <taxon>Bacteroidota</taxon>
        <taxon>Sphingobacteriia</taxon>
        <taxon>Sphingobacteriales</taxon>
        <taxon>Sphingobacteriaceae</taxon>
        <taxon>Mucilaginibacter</taxon>
    </lineage>
</organism>
<dbReference type="GO" id="GO:0005886">
    <property type="term" value="C:plasma membrane"/>
    <property type="evidence" value="ECO:0007669"/>
    <property type="project" value="UniProtKB-SubCell"/>
</dbReference>
<dbReference type="Pfam" id="PF02660">
    <property type="entry name" value="G3P_acyltransf"/>
    <property type="match status" value="1"/>
</dbReference>
<evidence type="ECO:0000256" key="3">
    <source>
        <dbReference type="ARBA" id="ARBA00022679"/>
    </source>
</evidence>
<dbReference type="PANTHER" id="PTHR30309">
    <property type="entry name" value="INNER MEMBRANE PROTEIN YGIH"/>
    <property type="match status" value="1"/>
</dbReference>
<keyword evidence="4 10" id="KW-0812">Transmembrane</keyword>
<evidence type="ECO:0000256" key="8">
    <source>
        <dbReference type="ARBA" id="ARBA00023209"/>
    </source>
</evidence>
<keyword evidence="12" id="KW-1185">Reference proteome</keyword>
<reference evidence="11 12" key="1">
    <citation type="submission" date="2018-10" db="EMBL/GenBank/DDBJ databases">
        <title>Genomic Encyclopedia of Archaeal and Bacterial Type Strains, Phase II (KMG-II): from individual species to whole genera.</title>
        <authorList>
            <person name="Goeker M."/>
        </authorList>
    </citation>
    <scope>NUCLEOTIDE SEQUENCE [LARGE SCALE GENOMIC DNA]</scope>
    <source>
        <strain evidence="11 12">DSM 18602</strain>
    </source>
</reference>
<sequence>MISIYSISALILAYLFGSIPTAVWIGQAFYNVDVREYGSGNAGATNTFRVLGKKAGVPVMLIDILKGWTATNLAYFIGISTTGAVHSNAFVNYQLALGITAVMGHLFPVFAGFRGGKGVATLFGMVLAVHLQASLLCVCVFIAVLLITKYVSLSSIVASFTYLIGVTFIFPTYKTSVIIYGMCICVLIMVTHQKNIERLLKGKESKVNLFKRKAT</sequence>
<feature type="transmembrane region" description="Helical" evidence="10">
    <location>
        <begin position="7"/>
        <end position="30"/>
    </location>
</feature>
<keyword evidence="5 10" id="KW-1133">Transmembrane helix</keyword>
<dbReference type="RefSeq" id="WP_121198178.1">
    <property type="nucleotide sequence ID" value="NZ_RBKU01000001.1"/>
</dbReference>
<proteinExistence type="inferred from homology"/>
<comment type="subunit">
    <text evidence="10">Probably interacts with PlsX.</text>
</comment>
<evidence type="ECO:0000256" key="5">
    <source>
        <dbReference type="ARBA" id="ARBA00022989"/>
    </source>
</evidence>
<dbReference type="OrthoDB" id="9777124at2"/>
<gene>
    <name evidence="10" type="primary">plsY</name>
    <name evidence="11" type="ORF">BDD43_2774</name>
</gene>
<evidence type="ECO:0000256" key="1">
    <source>
        <dbReference type="ARBA" id="ARBA00022475"/>
    </source>
</evidence>
<dbReference type="GO" id="GO:0043772">
    <property type="term" value="F:acyl-phosphate glycerol-3-phosphate acyltransferase activity"/>
    <property type="evidence" value="ECO:0007669"/>
    <property type="project" value="UniProtKB-UniRule"/>
</dbReference>
<dbReference type="InterPro" id="IPR003811">
    <property type="entry name" value="G3P_acylTferase_PlsY"/>
</dbReference>
<dbReference type="NCBIfam" id="TIGR00023">
    <property type="entry name" value="glycerol-3-phosphate 1-O-acyltransferase PlsY"/>
    <property type="match status" value="1"/>
</dbReference>
<dbReference type="UniPathway" id="UPA00085"/>
<evidence type="ECO:0000256" key="9">
    <source>
        <dbReference type="ARBA" id="ARBA00023264"/>
    </source>
</evidence>
<comment type="caution">
    <text evidence="11">The sequence shown here is derived from an EMBL/GenBank/DDBJ whole genome shotgun (WGS) entry which is preliminary data.</text>
</comment>
<dbReference type="EC" id="2.3.1.275" evidence="10"/>